<feature type="compositionally biased region" description="Basic and acidic residues" evidence="1">
    <location>
        <begin position="200"/>
        <end position="209"/>
    </location>
</feature>
<protein>
    <submittedName>
        <fullName evidence="2">Pentapeptide repeat protein</fullName>
    </submittedName>
</protein>
<sequence>MSRIGSTYDLSGVLLEREDLQDVTFSTRSMIGARFAGADLRRAAFLSCDVSQADFTGADLRGTTLSACQGNGTVFDGADLREADLRGSSMQLANLRRADLRGADLGYTNLNLVDLSDADLTGARLVGRCAGSPLFGAVLTNALLYGADLTGAVLAARDLDPNRQAAVSAVNLSGSFANEKTKWPAGFDPREAGVTVLDGDRRDEGRKPAWTDPGFEDVTASDPTTWPRSEPWHDFKVPPKPVELALADIAAALERLAAKVS</sequence>
<feature type="region of interest" description="Disordered" evidence="1">
    <location>
        <begin position="200"/>
        <end position="234"/>
    </location>
</feature>
<accession>A0A543JNU4</accession>
<dbReference type="InterPro" id="IPR051082">
    <property type="entry name" value="Pentapeptide-BTB/POZ_domain"/>
</dbReference>
<dbReference type="InterPro" id="IPR001646">
    <property type="entry name" value="5peptide_repeat"/>
</dbReference>
<keyword evidence="3" id="KW-1185">Reference proteome</keyword>
<evidence type="ECO:0000256" key="1">
    <source>
        <dbReference type="SAM" id="MobiDB-lite"/>
    </source>
</evidence>
<proteinExistence type="predicted"/>
<dbReference type="Proteomes" id="UP000316628">
    <property type="component" value="Unassembled WGS sequence"/>
</dbReference>
<dbReference type="PANTHER" id="PTHR14136:SF17">
    <property type="entry name" value="BTB_POZ DOMAIN-CONTAINING PROTEIN KCTD9"/>
    <property type="match status" value="1"/>
</dbReference>
<comment type="caution">
    <text evidence="2">The sequence shown here is derived from an EMBL/GenBank/DDBJ whole genome shotgun (WGS) entry which is preliminary data.</text>
</comment>
<organism evidence="2 3">
    <name type="scientific">Saccharothrix saharensis</name>
    <dbReference type="NCBI Taxonomy" id="571190"/>
    <lineage>
        <taxon>Bacteria</taxon>
        <taxon>Bacillati</taxon>
        <taxon>Actinomycetota</taxon>
        <taxon>Actinomycetes</taxon>
        <taxon>Pseudonocardiales</taxon>
        <taxon>Pseudonocardiaceae</taxon>
        <taxon>Saccharothrix</taxon>
    </lineage>
</organism>
<dbReference type="Gene3D" id="2.160.20.80">
    <property type="entry name" value="E3 ubiquitin-protein ligase SopA"/>
    <property type="match status" value="2"/>
</dbReference>
<reference evidence="2 3" key="1">
    <citation type="submission" date="2019-06" db="EMBL/GenBank/DDBJ databases">
        <title>Sequencing the genomes of 1000 actinobacteria strains.</title>
        <authorList>
            <person name="Klenk H.-P."/>
        </authorList>
    </citation>
    <scope>NUCLEOTIDE SEQUENCE [LARGE SCALE GENOMIC DNA]</scope>
    <source>
        <strain evidence="2 3">DSM 45456</strain>
    </source>
</reference>
<name>A0A543JNU4_9PSEU</name>
<dbReference type="SUPFAM" id="SSF141571">
    <property type="entry name" value="Pentapeptide repeat-like"/>
    <property type="match status" value="1"/>
</dbReference>
<evidence type="ECO:0000313" key="3">
    <source>
        <dbReference type="Proteomes" id="UP000316628"/>
    </source>
</evidence>
<dbReference type="EMBL" id="VFPP01000001">
    <property type="protein sequence ID" value="TQM84503.1"/>
    <property type="molecule type" value="Genomic_DNA"/>
</dbReference>
<dbReference type="AlphaFoldDB" id="A0A543JNU4"/>
<gene>
    <name evidence="2" type="ORF">FHX81_6949</name>
</gene>
<evidence type="ECO:0000313" key="2">
    <source>
        <dbReference type="EMBL" id="TQM84503.1"/>
    </source>
</evidence>
<dbReference type="Pfam" id="PF00805">
    <property type="entry name" value="Pentapeptide"/>
    <property type="match status" value="2"/>
</dbReference>
<dbReference type="PANTHER" id="PTHR14136">
    <property type="entry name" value="BTB_POZ DOMAIN-CONTAINING PROTEIN KCTD9"/>
    <property type="match status" value="1"/>
</dbReference>